<dbReference type="EMBL" id="AMZH03033337">
    <property type="protein sequence ID" value="RRT32199.1"/>
    <property type="molecule type" value="Genomic_DNA"/>
</dbReference>
<dbReference type="Proteomes" id="UP000287651">
    <property type="component" value="Unassembled WGS sequence"/>
</dbReference>
<gene>
    <name evidence="1" type="ORF">B296_00057138</name>
</gene>
<protein>
    <submittedName>
        <fullName evidence="1">Uncharacterized protein</fullName>
    </submittedName>
</protein>
<evidence type="ECO:0000313" key="1">
    <source>
        <dbReference type="EMBL" id="RRT32199.1"/>
    </source>
</evidence>
<feature type="non-terminal residue" evidence="1">
    <location>
        <position position="1"/>
    </location>
</feature>
<organism evidence="1 2">
    <name type="scientific">Ensete ventricosum</name>
    <name type="common">Abyssinian banana</name>
    <name type="synonym">Musa ensete</name>
    <dbReference type="NCBI Taxonomy" id="4639"/>
    <lineage>
        <taxon>Eukaryota</taxon>
        <taxon>Viridiplantae</taxon>
        <taxon>Streptophyta</taxon>
        <taxon>Embryophyta</taxon>
        <taxon>Tracheophyta</taxon>
        <taxon>Spermatophyta</taxon>
        <taxon>Magnoliopsida</taxon>
        <taxon>Liliopsida</taxon>
        <taxon>Zingiberales</taxon>
        <taxon>Musaceae</taxon>
        <taxon>Ensete</taxon>
    </lineage>
</organism>
<reference evidence="1 2" key="1">
    <citation type="journal article" date="2014" name="Agronomy (Basel)">
        <title>A Draft Genome Sequence for Ensete ventricosum, the Drought-Tolerant Tree Against Hunger.</title>
        <authorList>
            <person name="Harrison J."/>
            <person name="Moore K.A."/>
            <person name="Paszkiewicz K."/>
            <person name="Jones T."/>
            <person name="Grant M."/>
            <person name="Ambacheew D."/>
            <person name="Muzemil S."/>
            <person name="Studholme D.J."/>
        </authorList>
    </citation>
    <scope>NUCLEOTIDE SEQUENCE [LARGE SCALE GENOMIC DNA]</scope>
</reference>
<proteinExistence type="predicted"/>
<accession>A0A426WY88</accession>
<name>A0A426WY88_ENSVE</name>
<comment type="caution">
    <text evidence="1">The sequence shown here is derived from an EMBL/GenBank/DDBJ whole genome shotgun (WGS) entry which is preliminary data.</text>
</comment>
<sequence>GHDHRRRLPLPADSPLRAGCRGYPCGLAAAGRPFTKGTWPQSVAPLHVARSWLVTLVDGLAMVGYPFPHCGTVTSKELVGPLMVVLRWGSLPGELVNEARLGNEGNDSLHHFGQRLNLVSETEECLNRDDGVSRAPS</sequence>
<dbReference type="AlphaFoldDB" id="A0A426WY88"/>
<evidence type="ECO:0000313" key="2">
    <source>
        <dbReference type="Proteomes" id="UP000287651"/>
    </source>
</evidence>